<name>A0A4Y2UP66_ARAVE</name>
<protein>
    <submittedName>
        <fullName evidence="1">Uncharacterized protein</fullName>
    </submittedName>
</protein>
<comment type="caution">
    <text evidence="1">The sequence shown here is derived from an EMBL/GenBank/DDBJ whole genome shotgun (WGS) entry which is preliminary data.</text>
</comment>
<keyword evidence="2" id="KW-1185">Reference proteome</keyword>
<dbReference type="AlphaFoldDB" id="A0A4Y2UP66"/>
<proteinExistence type="predicted"/>
<accession>A0A4Y2UP66</accession>
<evidence type="ECO:0000313" key="2">
    <source>
        <dbReference type="Proteomes" id="UP000499080"/>
    </source>
</evidence>
<reference evidence="1 2" key="1">
    <citation type="journal article" date="2019" name="Sci. Rep.">
        <title>Orb-weaving spider Araneus ventricosus genome elucidates the spidroin gene catalogue.</title>
        <authorList>
            <person name="Kono N."/>
            <person name="Nakamura H."/>
            <person name="Ohtoshi R."/>
            <person name="Moran D.A.P."/>
            <person name="Shinohara A."/>
            <person name="Yoshida Y."/>
            <person name="Fujiwara M."/>
            <person name="Mori M."/>
            <person name="Tomita M."/>
            <person name="Arakawa K."/>
        </authorList>
    </citation>
    <scope>NUCLEOTIDE SEQUENCE [LARGE SCALE GENOMIC DNA]</scope>
</reference>
<dbReference type="Proteomes" id="UP000499080">
    <property type="component" value="Unassembled WGS sequence"/>
</dbReference>
<gene>
    <name evidence="1" type="ORF">AVEN_79358_1</name>
</gene>
<evidence type="ECO:0000313" key="1">
    <source>
        <dbReference type="EMBL" id="GBO14668.1"/>
    </source>
</evidence>
<organism evidence="1 2">
    <name type="scientific">Araneus ventricosus</name>
    <name type="common">Orbweaver spider</name>
    <name type="synonym">Epeira ventricosa</name>
    <dbReference type="NCBI Taxonomy" id="182803"/>
    <lineage>
        <taxon>Eukaryota</taxon>
        <taxon>Metazoa</taxon>
        <taxon>Ecdysozoa</taxon>
        <taxon>Arthropoda</taxon>
        <taxon>Chelicerata</taxon>
        <taxon>Arachnida</taxon>
        <taxon>Araneae</taxon>
        <taxon>Araneomorphae</taxon>
        <taxon>Entelegynae</taxon>
        <taxon>Araneoidea</taxon>
        <taxon>Araneidae</taxon>
        <taxon>Araneus</taxon>
    </lineage>
</organism>
<dbReference type="EMBL" id="BGPR01038784">
    <property type="protein sequence ID" value="GBO14668.1"/>
    <property type="molecule type" value="Genomic_DNA"/>
</dbReference>
<sequence>MGGALSNKWRFPVWLGDCLAGGILWRSKRSIVHFGASTNDPPKSIELNWWQTNRSLGQMERIGILVNVQLNVTLTRVQVYQAMVNVGLMKRKGDINGVKLPILNDRNSNYNFFCKFHFCMSTLVLTECKKCKHIEHVYQRFENQIWSRNAKSKMAN</sequence>